<dbReference type="Proteomes" id="UP001060085">
    <property type="component" value="Linkage Group LG02"/>
</dbReference>
<accession>A0ACC0BRG2</accession>
<organism evidence="1 2">
    <name type="scientific">Catharanthus roseus</name>
    <name type="common">Madagascar periwinkle</name>
    <name type="synonym">Vinca rosea</name>
    <dbReference type="NCBI Taxonomy" id="4058"/>
    <lineage>
        <taxon>Eukaryota</taxon>
        <taxon>Viridiplantae</taxon>
        <taxon>Streptophyta</taxon>
        <taxon>Embryophyta</taxon>
        <taxon>Tracheophyta</taxon>
        <taxon>Spermatophyta</taxon>
        <taxon>Magnoliopsida</taxon>
        <taxon>eudicotyledons</taxon>
        <taxon>Gunneridae</taxon>
        <taxon>Pentapetalae</taxon>
        <taxon>asterids</taxon>
        <taxon>lamiids</taxon>
        <taxon>Gentianales</taxon>
        <taxon>Apocynaceae</taxon>
        <taxon>Rauvolfioideae</taxon>
        <taxon>Vinceae</taxon>
        <taxon>Catharanthinae</taxon>
        <taxon>Catharanthus</taxon>
    </lineage>
</organism>
<name>A0ACC0BRG2_CATRO</name>
<reference evidence="2" key="1">
    <citation type="journal article" date="2023" name="Nat. Plants">
        <title>Single-cell RNA sequencing provides a high-resolution roadmap for understanding the multicellular compartmentation of specialized metabolism.</title>
        <authorList>
            <person name="Sun S."/>
            <person name="Shen X."/>
            <person name="Li Y."/>
            <person name="Li Y."/>
            <person name="Wang S."/>
            <person name="Li R."/>
            <person name="Zhang H."/>
            <person name="Shen G."/>
            <person name="Guo B."/>
            <person name="Wei J."/>
            <person name="Xu J."/>
            <person name="St-Pierre B."/>
            <person name="Chen S."/>
            <person name="Sun C."/>
        </authorList>
    </citation>
    <scope>NUCLEOTIDE SEQUENCE [LARGE SCALE GENOMIC DNA]</scope>
</reference>
<gene>
    <name evidence="1" type="ORF">M9H77_06225</name>
</gene>
<sequence length="909" mass="103041">MLKPQVVHKSQYTRKPFLAWHNYPPFVSGKCGRGTQVSFPFLWKPISENTTGRKNNIGVRRQRSAVKAVTAYDDVKVTNVKATVTVQITVASNLSNLSLSRGLDDVGDLLGKTLLLELVAAEVDPKTGLEKATIKGYAHRKGSKDEDVDYECEFQIPDDFGEIGAVLVENEHHTEMYLKKIVLDGFISGPVAAVCNSWVHSKYDNPQKRLFFTNKSYLPGNTPSGLVNYRKKELQILRGDGLGERKKSDRIYDYDVYNDLGDPDSDEDLARPVLGGKQLPYPRRCRTGRPRSKQDPLTESRSGDIYVPRDEAFSEVKSLTFSGKTLYSVVHALIPSLENIATDKDLGFPYFTAIEQLFNEGLPLPPHQTGGILGDIIPRLVKFVSDVEKNVLLFETPQLFDRDRFSWIRDVEFSRQTLAGLNPCSIKLVTEWPLKSKLDPEEYGPPDSALTTQVIEQEILGFTTVEEAIKQKKLFILDYHDLLMPYVKKVRELKGKTLYGSRTLFFLTPDNTLKTLAIELTRPPMDGKPQWKQVFKPSWVATDAWLWKLAKTHVLAHDSGYHQLVSHWLRTHCATEPYIIAANRQLSAMHPIYRLLHPHFRYTMEINALARGFLINANGIIETSFAPGKYSIELSSVAYDLEWRFDLQALPADLIHRGMAVEDPNSPHGLKLTIEDYPFANDGLILWDIIKEWVSDYVNHYYPDSKAIQSDEEIQEWWKEVRQVGHGDKKDEPWWPELKTPKDLIGILTIIIWITSGHHAAVNFGQYDFAGYFPNRPTIARNTMPNEDPSEERWQLFLNKPEIELLSCYPSQIQAATVMAILDVLSNHSPDEEYLGKEAEGAWAENPIINAAFERFNGKLKEFEGIIDARNADRNLKNRSGAGIVPYELLKPFSEPGVTAKGVPNSISI</sequence>
<evidence type="ECO:0000313" key="1">
    <source>
        <dbReference type="EMBL" id="KAI5675275.1"/>
    </source>
</evidence>
<evidence type="ECO:0000313" key="2">
    <source>
        <dbReference type="Proteomes" id="UP001060085"/>
    </source>
</evidence>
<comment type="caution">
    <text evidence="1">The sequence shown here is derived from an EMBL/GenBank/DDBJ whole genome shotgun (WGS) entry which is preliminary data.</text>
</comment>
<protein>
    <submittedName>
        <fullName evidence="1">Uncharacterized protein</fullName>
    </submittedName>
</protein>
<dbReference type="EMBL" id="CM044702">
    <property type="protein sequence ID" value="KAI5675275.1"/>
    <property type="molecule type" value="Genomic_DNA"/>
</dbReference>
<proteinExistence type="predicted"/>
<keyword evidence="2" id="KW-1185">Reference proteome</keyword>